<dbReference type="GO" id="GO:0043565">
    <property type="term" value="F:sequence-specific DNA binding"/>
    <property type="evidence" value="ECO:0007669"/>
    <property type="project" value="InterPro"/>
</dbReference>
<protein>
    <submittedName>
        <fullName evidence="5">AraC family transcriptional regulator</fullName>
    </submittedName>
</protein>
<dbReference type="InterPro" id="IPR011256">
    <property type="entry name" value="Reg_factor_effector_dom_sf"/>
</dbReference>
<proteinExistence type="predicted"/>
<keyword evidence="3" id="KW-0804">Transcription</keyword>
<dbReference type="SUPFAM" id="SSF55136">
    <property type="entry name" value="Probable bacterial effector-binding domain"/>
    <property type="match status" value="1"/>
</dbReference>
<dbReference type="SMART" id="SM00342">
    <property type="entry name" value="HTH_ARAC"/>
    <property type="match status" value="1"/>
</dbReference>
<dbReference type="InterPro" id="IPR009057">
    <property type="entry name" value="Homeodomain-like_sf"/>
</dbReference>
<dbReference type="InterPro" id="IPR018060">
    <property type="entry name" value="HTH_AraC"/>
</dbReference>
<gene>
    <name evidence="5" type="ORF">EGT74_12660</name>
</gene>
<accession>A0A3N4PGU7</accession>
<dbReference type="InterPro" id="IPR050908">
    <property type="entry name" value="SmbC-like"/>
</dbReference>
<evidence type="ECO:0000256" key="3">
    <source>
        <dbReference type="ARBA" id="ARBA00023163"/>
    </source>
</evidence>
<organism evidence="5 6">
    <name type="scientific">Chitinophaga lutea</name>
    <dbReference type="NCBI Taxonomy" id="2488634"/>
    <lineage>
        <taxon>Bacteria</taxon>
        <taxon>Pseudomonadati</taxon>
        <taxon>Bacteroidota</taxon>
        <taxon>Chitinophagia</taxon>
        <taxon>Chitinophagales</taxon>
        <taxon>Chitinophagaceae</taxon>
        <taxon>Chitinophaga</taxon>
    </lineage>
</organism>
<dbReference type="SUPFAM" id="SSF46689">
    <property type="entry name" value="Homeodomain-like"/>
    <property type="match status" value="2"/>
</dbReference>
<comment type="caution">
    <text evidence="5">The sequence shown here is derived from an EMBL/GenBank/DDBJ whole genome shotgun (WGS) entry which is preliminary data.</text>
</comment>
<evidence type="ECO:0000313" key="5">
    <source>
        <dbReference type="EMBL" id="RPE07923.1"/>
    </source>
</evidence>
<keyword evidence="2" id="KW-0238">DNA-binding</keyword>
<dbReference type="Gene3D" id="1.10.10.60">
    <property type="entry name" value="Homeodomain-like"/>
    <property type="match status" value="2"/>
</dbReference>
<dbReference type="OrthoDB" id="4480133at2"/>
<dbReference type="Gene3D" id="3.20.80.10">
    <property type="entry name" value="Regulatory factor, effector binding domain"/>
    <property type="match status" value="1"/>
</dbReference>
<dbReference type="PROSITE" id="PS01124">
    <property type="entry name" value="HTH_ARAC_FAMILY_2"/>
    <property type="match status" value="1"/>
</dbReference>
<dbReference type="PRINTS" id="PR00032">
    <property type="entry name" value="HTHARAC"/>
</dbReference>
<dbReference type="InterPro" id="IPR020449">
    <property type="entry name" value="Tscrpt_reg_AraC-type_HTH"/>
</dbReference>
<evidence type="ECO:0000259" key="4">
    <source>
        <dbReference type="PROSITE" id="PS01124"/>
    </source>
</evidence>
<dbReference type="PANTHER" id="PTHR40055:SF1">
    <property type="entry name" value="TRANSCRIPTIONAL REGULATOR YGIV-RELATED"/>
    <property type="match status" value="1"/>
</dbReference>
<dbReference type="GO" id="GO:0003700">
    <property type="term" value="F:DNA-binding transcription factor activity"/>
    <property type="evidence" value="ECO:0007669"/>
    <property type="project" value="InterPro"/>
</dbReference>
<dbReference type="Pfam" id="PF12833">
    <property type="entry name" value="HTH_18"/>
    <property type="match status" value="1"/>
</dbReference>
<keyword evidence="1" id="KW-0805">Transcription regulation</keyword>
<sequence>MISEVLAYINNHLDSKITLEVLSNVTGYSPHHLHKKLSAELGTSLGKYIQHQRLHAAAYFLALTRMPLNDIKHHVGFEDNSAFSRAFRQLYRVSPLQYRKSKKHQQEFPLQTFKYISANGVTTRERKKAARVFPSRGDYFSERVYAIWNDAAAYIASVNKTPEDFEYYAILHECPHMTGNQECRYDAAIVPKGFELPAEPFLQTNVLEGNYIRFNFCSKVQDYHAVSTEINSWLAKEAGVQHRHGVSYFKFDTLPDPGNIDNLFIHWYLPIA</sequence>
<dbReference type="Proteomes" id="UP000278351">
    <property type="component" value="Unassembled WGS sequence"/>
</dbReference>
<evidence type="ECO:0000313" key="6">
    <source>
        <dbReference type="Proteomes" id="UP000278351"/>
    </source>
</evidence>
<keyword evidence="6" id="KW-1185">Reference proteome</keyword>
<feature type="domain" description="HTH araC/xylS-type" evidence="4">
    <location>
        <begin position="3"/>
        <end position="101"/>
    </location>
</feature>
<dbReference type="RefSeq" id="WP_123846924.1">
    <property type="nucleotide sequence ID" value="NZ_RPDH01000002.1"/>
</dbReference>
<dbReference type="AlphaFoldDB" id="A0A3N4PGU7"/>
<dbReference type="EMBL" id="RPDH01000002">
    <property type="protein sequence ID" value="RPE07923.1"/>
    <property type="molecule type" value="Genomic_DNA"/>
</dbReference>
<reference evidence="5 6" key="1">
    <citation type="submission" date="2018-11" db="EMBL/GenBank/DDBJ databases">
        <title>Chitinophaga lutea sp.nov., isolate from arsenic contaminated soil.</title>
        <authorList>
            <person name="Zong Y."/>
        </authorList>
    </citation>
    <scope>NUCLEOTIDE SEQUENCE [LARGE SCALE GENOMIC DNA]</scope>
    <source>
        <strain evidence="5 6">ZY74</strain>
    </source>
</reference>
<evidence type="ECO:0000256" key="2">
    <source>
        <dbReference type="ARBA" id="ARBA00023125"/>
    </source>
</evidence>
<dbReference type="PANTHER" id="PTHR40055">
    <property type="entry name" value="TRANSCRIPTIONAL REGULATOR YGIV-RELATED"/>
    <property type="match status" value="1"/>
</dbReference>
<name>A0A3N4PGU7_9BACT</name>
<evidence type="ECO:0000256" key="1">
    <source>
        <dbReference type="ARBA" id="ARBA00023015"/>
    </source>
</evidence>